<dbReference type="PANTHER" id="PTHR35303">
    <property type="entry name" value="OS02G0197800 PROTEIN"/>
    <property type="match status" value="1"/>
</dbReference>
<keyword evidence="2" id="KW-0408">Iron</keyword>
<dbReference type="Pfam" id="PF06155">
    <property type="entry name" value="GBBH-like_N"/>
    <property type="match status" value="1"/>
</dbReference>
<keyword evidence="1" id="KW-0479">Metal-binding</keyword>
<comment type="caution">
    <text evidence="4">The sequence shown here is derived from an EMBL/GenBank/DDBJ whole genome shotgun (WGS) entry which is preliminary data.</text>
</comment>
<sequence length="128" mass="14464">MSDNTPQAPRPTDIIYHRQSKVLEVAFNSGERFEMPAEYLRVYSPSAEVRGHGGPMMLVTGKEEVAIERIEPVGNYAVRLVFDDGHDSGLYGWQFLYEMGRDFEKNWADYKERTAKAAKGGVGRHPGK</sequence>
<evidence type="ECO:0000259" key="3">
    <source>
        <dbReference type="Pfam" id="PF06155"/>
    </source>
</evidence>
<evidence type="ECO:0000313" key="4">
    <source>
        <dbReference type="EMBL" id="MCP1728115.1"/>
    </source>
</evidence>
<proteinExistence type="predicted"/>
<protein>
    <submittedName>
        <fullName evidence="4">DUF971 family protein</fullName>
    </submittedName>
</protein>
<dbReference type="Gene3D" id="3.30.2020.30">
    <property type="match status" value="1"/>
</dbReference>
<evidence type="ECO:0000256" key="2">
    <source>
        <dbReference type="ARBA" id="ARBA00023004"/>
    </source>
</evidence>
<reference evidence="4 5" key="1">
    <citation type="submission" date="2022-03" db="EMBL/GenBank/DDBJ databases">
        <title>Genomic Encyclopedia of Type Strains, Phase III (KMG-III): the genomes of soil and plant-associated and newly described type strains.</title>
        <authorList>
            <person name="Whitman W."/>
        </authorList>
    </citation>
    <scope>NUCLEOTIDE SEQUENCE [LARGE SCALE GENOMIC DNA]</scope>
    <source>
        <strain evidence="4 5">BSker1</strain>
    </source>
</reference>
<evidence type="ECO:0000256" key="1">
    <source>
        <dbReference type="ARBA" id="ARBA00022723"/>
    </source>
</evidence>
<dbReference type="EMBL" id="JALJYF010000002">
    <property type="protein sequence ID" value="MCP1728115.1"/>
    <property type="molecule type" value="Genomic_DNA"/>
</dbReference>
<dbReference type="InterPro" id="IPR010376">
    <property type="entry name" value="GBBH-like_N"/>
</dbReference>
<dbReference type="PANTHER" id="PTHR35303:SF5">
    <property type="entry name" value="OS02G0197800 PROTEIN"/>
    <property type="match status" value="1"/>
</dbReference>
<keyword evidence="5" id="KW-1185">Reference proteome</keyword>
<name>A0ABT1G9Y0_9GAMM</name>
<feature type="domain" description="Gamma-butyrobetaine hydroxylase-like N-terminal" evidence="3">
    <location>
        <begin position="15"/>
        <end position="97"/>
    </location>
</feature>
<dbReference type="RefSeq" id="WP_253449642.1">
    <property type="nucleotide sequence ID" value="NZ_JALJYF010000002.1"/>
</dbReference>
<dbReference type="InterPro" id="IPR038492">
    <property type="entry name" value="GBBH-like_N_sf"/>
</dbReference>
<gene>
    <name evidence="4" type="ORF">J2T60_002115</name>
</gene>
<organism evidence="4 5">
    <name type="scientific">Natronospira proteinivora</name>
    <dbReference type="NCBI Taxonomy" id="1807133"/>
    <lineage>
        <taxon>Bacteria</taxon>
        <taxon>Pseudomonadati</taxon>
        <taxon>Pseudomonadota</taxon>
        <taxon>Gammaproteobacteria</taxon>
        <taxon>Natronospirales</taxon>
        <taxon>Natronospiraceae</taxon>
        <taxon>Natronospira</taxon>
    </lineage>
</organism>
<evidence type="ECO:0000313" key="5">
    <source>
        <dbReference type="Proteomes" id="UP001523550"/>
    </source>
</evidence>
<dbReference type="Proteomes" id="UP001523550">
    <property type="component" value="Unassembled WGS sequence"/>
</dbReference>
<accession>A0ABT1G9Y0</accession>